<organism evidence="10 11">
    <name type="scientific">Sphaerobolus stellatus (strain SS14)</name>
    <dbReference type="NCBI Taxonomy" id="990650"/>
    <lineage>
        <taxon>Eukaryota</taxon>
        <taxon>Fungi</taxon>
        <taxon>Dikarya</taxon>
        <taxon>Basidiomycota</taxon>
        <taxon>Agaricomycotina</taxon>
        <taxon>Agaricomycetes</taxon>
        <taxon>Phallomycetidae</taxon>
        <taxon>Geastrales</taxon>
        <taxon>Sphaerobolaceae</taxon>
        <taxon>Sphaerobolus</taxon>
    </lineage>
</organism>
<keyword evidence="4" id="KW-0496">Mitochondrion</keyword>
<dbReference type="InterPro" id="IPR010979">
    <property type="entry name" value="Ribosomal_uS13-like_H2TH"/>
</dbReference>
<dbReference type="GO" id="GO:0015935">
    <property type="term" value="C:small ribosomal subunit"/>
    <property type="evidence" value="ECO:0007669"/>
    <property type="project" value="TreeGrafter"/>
</dbReference>
<proteinExistence type="inferred from homology"/>
<dbReference type="GO" id="GO:0005739">
    <property type="term" value="C:mitochondrion"/>
    <property type="evidence" value="ECO:0007669"/>
    <property type="project" value="UniProtKB-SubCell"/>
</dbReference>
<keyword evidence="3 8" id="KW-0689">Ribosomal protein</keyword>
<evidence type="ECO:0000256" key="4">
    <source>
        <dbReference type="ARBA" id="ARBA00023128"/>
    </source>
</evidence>
<dbReference type="InterPro" id="IPR027437">
    <property type="entry name" value="Rbsml_uS13_C"/>
</dbReference>
<evidence type="ECO:0000256" key="1">
    <source>
        <dbReference type="ARBA" id="ARBA00004173"/>
    </source>
</evidence>
<feature type="compositionally biased region" description="Polar residues" evidence="9">
    <location>
        <begin position="138"/>
        <end position="148"/>
    </location>
</feature>
<dbReference type="SUPFAM" id="SSF46946">
    <property type="entry name" value="S13-like H2TH domain"/>
    <property type="match status" value="1"/>
</dbReference>
<dbReference type="Gene3D" id="4.10.910.10">
    <property type="entry name" value="30s ribosomal protein s13, domain 2"/>
    <property type="match status" value="1"/>
</dbReference>
<protein>
    <recommendedName>
        <fullName evidence="7">Small ribosomal subunit protein uS13m</fullName>
    </recommendedName>
</protein>
<reference evidence="10 11" key="1">
    <citation type="submission" date="2014-06" db="EMBL/GenBank/DDBJ databases">
        <title>Evolutionary Origins and Diversification of the Mycorrhizal Mutualists.</title>
        <authorList>
            <consortium name="DOE Joint Genome Institute"/>
            <consortium name="Mycorrhizal Genomics Consortium"/>
            <person name="Kohler A."/>
            <person name="Kuo A."/>
            <person name="Nagy L.G."/>
            <person name="Floudas D."/>
            <person name="Copeland A."/>
            <person name="Barry K.W."/>
            <person name="Cichocki N."/>
            <person name="Veneault-Fourrey C."/>
            <person name="LaButti K."/>
            <person name="Lindquist E.A."/>
            <person name="Lipzen A."/>
            <person name="Lundell T."/>
            <person name="Morin E."/>
            <person name="Murat C."/>
            <person name="Riley R."/>
            <person name="Ohm R."/>
            <person name="Sun H."/>
            <person name="Tunlid A."/>
            <person name="Henrissat B."/>
            <person name="Grigoriev I.V."/>
            <person name="Hibbett D.S."/>
            <person name="Martin F."/>
        </authorList>
    </citation>
    <scope>NUCLEOTIDE SEQUENCE [LARGE SCALE GENOMIC DNA]</scope>
    <source>
        <strain evidence="10 11">SS14</strain>
    </source>
</reference>
<dbReference type="Gene3D" id="1.10.8.50">
    <property type="match status" value="1"/>
</dbReference>
<evidence type="ECO:0000256" key="2">
    <source>
        <dbReference type="ARBA" id="ARBA00008080"/>
    </source>
</evidence>
<dbReference type="FunFam" id="4.10.910.10:FF:000004">
    <property type="entry name" value="Small subunit ribosomal protein S13"/>
    <property type="match status" value="1"/>
</dbReference>
<dbReference type="GO" id="GO:0003723">
    <property type="term" value="F:RNA binding"/>
    <property type="evidence" value="ECO:0007669"/>
    <property type="project" value="InterPro"/>
</dbReference>
<comment type="similarity">
    <text evidence="2 8">Belongs to the universal ribosomal protein uS13 family.</text>
</comment>
<dbReference type="Pfam" id="PF00416">
    <property type="entry name" value="Ribosomal_S13"/>
    <property type="match status" value="1"/>
</dbReference>
<evidence type="ECO:0000256" key="5">
    <source>
        <dbReference type="ARBA" id="ARBA00023274"/>
    </source>
</evidence>
<evidence type="ECO:0000256" key="8">
    <source>
        <dbReference type="RuleBase" id="RU003830"/>
    </source>
</evidence>
<evidence type="ECO:0000256" key="6">
    <source>
        <dbReference type="ARBA" id="ARBA00037226"/>
    </source>
</evidence>
<evidence type="ECO:0000313" key="10">
    <source>
        <dbReference type="EMBL" id="KIJ41282.1"/>
    </source>
</evidence>
<dbReference type="OrthoDB" id="525520at2759"/>
<dbReference type="PIRSF" id="PIRSF002134">
    <property type="entry name" value="Ribosomal_S13"/>
    <property type="match status" value="1"/>
</dbReference>
<dbReference type="HOGENOM" id="CLU_103849_2_0_1"/>
<dbReference type="PROSITE" id="PS50159">
    <property type="entry name" value="RIBOSOMAL_S13_2"/>
    <property type="match status" value="1"/>
</dbReference>
<name>A0A0C9VIG2_SPHS4</name>
<evidence type="ECO:0000313" key="11">
    <source>
        <dbReference type="Proteomes" id="UP000054279"/>
    </source>
</evidence>
<dbReference type="GO" id="GO:0003735">
    <property type="term" value="F:structural constituent of ribosome"/>
    <property type="evidence" value="ECO:0007669"/>
    <property type="project" value="InterPro"/>
</dbReference>
<sequence>MVHILGVLLRDSWPAKWAFRKFYGIGAHTAERICARFQIHDKAQMRDLTPQQVAQISAFLSAPSTTANLPILPLAPARFKPPSTAPVPQLQSVRKDPLKELKIESELRREIKENIAHHRMIGSYVGRRHAMGMPVRGQRTSSNASTARKLNRIERRN</sequence>
<dbReference type="Proteomes" id="UP000054279">
    <property type="component" value="Unassembled WGS sequence"/>
</dbReference>
<accession>A0A0C9VIG2</accession>
<dbReference type="InterPro" id="IPR001892">
    <property type="entry name" value="Ribosomal_uS13"/>
</dbReference>
<evidence type="ECO:0000256" key="7">
    <source>
        <dbReference type="ARBA" id="ARBA00040757"/>
    </source>
</evidence>
<evidence type="ECO:0000256" key="9">
    <source>
        <dbReference type="SAM" id="MobiDB-lite"/>
    </source>
</evidence>
<dbReference type="PANTHER" id="PTHR10871:SF1">
    <property type="entry name" value="SMALL RIBOSOMAL SUBUNIT PROTEIN US13M"/>
    <property type="match status" value="1"/>
</dbReference>
<keyword evidence="5 8" id="KW-0687">Ribonucleoprotein</keyword>
<comment type="subcellular location">
    <subcellularLocation>
        <location evidence="1">Mitochondrion</location>
    </subcellularLocation>
</comment>
<dbReference type="GO" id="GO:0006412">
    <property type="term" value="P:translation"/>
    <property type="evidence" value="ECO:0007669"/>
    <property type="project" value="InterPro"/>
</dbReference>
<evidence type="ECO:0000256" key="3">
    <source>
        <dbReference type="ARBA" id="ARBA00022980"/>
    </source>
</evidence>
<gene>
    <name evidence="10" type="ORF">M422DRAFT_60469</name>
</gene>
<keyword evidence="11" id="KW-1185">Reference proteome</keyword>
<dbReference type="AlphaFoldDB" id="A0A0C9VIG2"/>
<dbReference type="PANTHER" id="PTHR10871">
    <property type="entry name" value="30S RIBOSOMAL PROTEIN S13/40S RIBOSOMAL PROTEIN S18"/>
    <property type="match status" value="1"/>
</dbReference>
<feature type="region of interest" description="Disordered" evidence="9">
    <location>
        <begin position="134"/>
        <end position="157"/>
    </location>
</feature>
<dbReference type="EMBL" id="KN837138">
    <property type="protein sequence ID" value="KIJ41282.1"/>
    <property type="molecule type" value="Genomic_DNA"/>
</dbReference>
<comment type="function">
    <text evidence="6">Component of the mitochondrial ribosome (mitoribosome), a dedicated translation machinery responsible for the synthesis of mitochondrial genome-encoded proteins, including at least some of the essential transmembrane subunits of the mitochondrial respiratory chain. The mitoribosomes are attached to the mitochondrial inner membrane and translation products are cotranslationally integrated into the membrane.</text>
</comment>